<proteinExistence type="predicted"/>
<accession>A0A3E4LZK2</accession>
<comment type="caution">
    <text evidence="2">The sequence shown here is derived from an EMBL/GenBank/DDBJ whole genome shotgun (WGS) entry which is preliminary data.</text>
</comment>
<dbReference type="InterPro" id="IPR000157">
    <property type="entry name" value="TIR_dom"/>
</dbReference>
<dbReference type="InterPro" id="IPR013568">
    <property type="entry name" value="SEFIR_dom"/>
</dbReference>
<evidence type="ECO:0000313" key="2">
    <source>
        <dbReference type="EMBL" id="RGK42903.1"/>
    </source>
</evidence>
<dbReference type="EMBL" id="QSQP01000009">
    <property type="protein sequence ID" value="RGK42903.1"/>
    <property type="molecule type" value="Genomic_DNA"/>
</dbReference>
<name>A0A3E4LZK2_9FIRM</name>
<dbReference type="SUPFAM" id="SSF52200">
    <property type="entry name" value="Toll/Interleukin receptor TIR domain"/>
    <property type="match status" value="1"/>
</dbReference>
<reference evidence="2 3" key="1">
    <citation type="submission" date="2018-08" db="EMBL/GenBank/DDBJ databases">
        <title>A genome reference for cultivated species of the human gut microbiota.</title>
        <authorList>
            <person name="Zou Y."/>
            <person name="Xue W."/>
            <person name="Luo G."/>
        </authorList>
    </citation>
    <scope>NUCLEOTIDE SEQUENCE [LARGE SCALE GENOMIC DNA]</scope>
    <source>
        <strain evidence="2 3">TF11-15AC</strain>
    </source>
</reference>
<dbReference type="Proteomes" id="UP000261052">
    <property type="component" value="Unassembled WGS sequence"/>
</dbReference>
<sequence length="295" mass="33753">MNMRKDSQIFLKKILDYRNSTGKNNFELNYKYFDDIPSVETAIYDILDDLVSNNCLTSKSQVIDLEGNISINLTLDGITYFNDEKEKNSAVIFNVSGGQINIAKENAKIDVIMNNIESAKDQKGKDVLVNNVYQGNEQKRRTGKKVFISYSWVPESNKEWVRKLEEKLEQDGVEVVIDYKDLRLGHDKYAFMERIVADETIDKVLLICNESYKYKADSRSGGVGEESAIITSQVYGNVRQEKFIPIVNEYDENGMPYLPNYLAARMYADLTDFNAGYEELLSNILGEDKKDGNQK</sequence>
<organism evidence="2 3">
    <name type="scientific">Agathobacter rectalis</name>
    <dbReference type="NCBI Taxonomy" id="39491"/>
    <lineage>
        <taxon>Bacteria</taxon>
        <taxon>Bacillati</taxon>
        <taxon>Bacillota</taxon>
        <taxon>Clostridia</taxon>
        <taxon>Lachnospirales</taxon>
        <taxon>Lachnospiraceae</taxon>
        <taxon>Agathobacter</taxon>
    </lineage>
</organism>
<dbReference type="Gene3D" id="3.40.50.10140">
    <property type="entry name" value="Toll/interleukin-1 receptor homology (TIR) domain"/>
    <property type="match status" value="1"/>
</dbReference>
<dbReference type="Pfam" id="PF13676">
    <property type="entry name" value="TIR_2"/>
    <property type="match status" value="1"/>
</dbReference>
<feature type="domain" description="SEFIR" evidence="1">
    <location>
        <begin position="143"/>
        <end position="279"/>
    </location>
</feature>
<gene>
    <name evidence="2" type="ORF">DXD13_08815</name>
</gene>
<evidence type="ECO:0000313" key="3">
    <source>
        <dbReference type="Proteomes" id="UP000261052"/>
    </source>
</evidence>
<dbReference type="PROSITE" id="PS51534">
    <property type="entry name" value="SEFIR"/>
    <property type="match status" value="1"/>
</dbReference>
<dbReference type="GO" id="GO:0007165">
    <property type="term" value="P:signal transduction"/>
    <property type="evidence" value="ECO:0007669"/>
    <property type="project" value="InterPro"/>
</dbReference>
<evidence type="ECO:0000259" key="1">
    <source>
        <dbReference type="PROSITE" id="PS51534"/>
    </source>
</evidence>
<protein>
    <submittedName>
        <fullName evidence="2">TIR domain-containing protein</fullName>
    </submittedName>
</protein>
<dbReference type="AlphaFoldDB" id="A0A3E4LZK2"/>
<dbReference type="InterPro" id="IPR035897">
    <property type="entry name" value="Toll_tir_struct_dom_sf"/>
</dbReference>